<dbReference type="PATRIC" id="fig|1121022.4.peg.872"/>
<evidence type="ECO:0000313" key="3">
    <source>
        <dbReference type="Proteomes" id="UP000017837"/>
    </source>
</evidence>
<dbReference type="Proteomes" id="UP000017837">
    <property type="component" value="Unassembled WGS sequence"/>
</dbReference>
<sequence length="148" mass="15989">MKKFTTIACLIAVGLGMVAVTGAALAMSAGRPSSDVQLGKDRYACFDPAQVRSFDTVSDNKIIITSDRNEAYELSLTGICFGLQSSFGIGIQSRMGGMSDICGPFDGEIVFRDHGSDRIERCTISQVRHLTGEEAAPYVVKRKSERSK</sequence>
<accession>V4RRW0</accession>
<protein>
    <recommendedName>
        <fullName evidence="4">Beta/gamma crystallin 'Greek key' domain-containing protein</fullName>
    </recommendedName>
</protein>
<dbReference type="OrthoDB" id="7173170at2"/>
<dbReference type="InterPro" id="IPR045500">
    <property type="entry name" value="DUF6491"/>
</dbReference>
<feature type="chain" id="PRO_5004726857" description="Beta/gamma crystallin 'Greek key' domain-containing protein" evidence="1">
    <location>
        <begin position="27"/>
        <end position="148"/>
    </location>
</feature>
<dbReference type="RefSeq" id="WP_018079869.1">
    <property type="nucleotide sequence ID" value="NZ_AQWM01000001.1"/>
</dbReference>
<evidence type="ECO:0000313" key="2">
    <source>
        <dbReference type="EMBL" id="ESQ93933.1"/>
    </source>
</evidence>
<organism evidence="2 3">
    <name type="scientific">Asticcacaulis benevestitus DSM 16100 = ATCC BAA-896</name>
    <dbReference type="NCBI Taxonomy" id="1121022"/>
    <lineage>
        <taxon>Bacteria</taxon>
        <taxon>Pseudomonadati</taxon>
        <taxon>Pseudomonadota</taxon>
        <taxon>Alphaproteobacteria</taxon>
        <taxon>Caulobacterales</taxon>
        <taxon>Caulobacteraceae</taxon>
        <taxon>Asticcacaulis</taxon>
    </lineage>
</organism>
<keyword evidence="3" id="KW-1185">Reference proteome</keyword>
<name>V4RRW0_9CAUL</name>
<comment type="caution">
    <text evidence="2">The sequence shown here is derived from an EMBL/GenBank/DDBJ whole genome shotgun (WGS) entry which is preliminary data.</text>
</comment>
<feature type="signal peptide" evidence="1">
    <location>
        <begin position="1"/>
        <end position="26"/>
    </location>
</feature>
<dbReference type="Pfam" id="PF20101">
    <property type="entry name" value="DUF6491"/>
    <property type="match status" value="1"/>
</dbReference>
<reference evidence="2 3" key="1">
    <citation type="journal article" date="2014" name="Nature">
        <title>Sequential evolution of bacterial morphology by co-option of a developmental regulator.</title>
        <authorList>
            <person name="Jiang C."/>
            <person name="Brown P.J."/>
            <person name="Ducret A."/>
            <person name="Brun Y.V."/>
        </authorList>
    </citation>
    <scope>NUCLEOTIDE SEQUENCE [LARGE SCALE GENOMIC DNA]</scope>
    <source>
        <strain evidence="2 3">DSM 16100</strain>
    </source>
</reference>
<dbReference type="EMBL" id="AWGB01000006">
    <property type="protein sequence ID" value="ESQ93933.1"/>
    <property type="molecule type" value="Genomic_DNA"/>
</dbReference>
<dbReference type="STRING" id="1121022.GCA_000376105_00185"/>
<evidence type="ECO:0008006" key="4">
    <source>
        <dbReference type="Google" id="ProtNLM"/>
    </source>
</evidence>
<dbReference type="eggNOG" id="ENOG5033GQY">
    <property type="taxonomic scope" value="Bacteria"/>
</dbReference>
<dbReference type="AlphaFoldDB" id="V4RRW0"/>
<proteinExistence type="predicted"/>
<gene>
    <name evidence="2" type="ORF">ABENE_04390</name>
</gene>
<evidence type="ECO:0000256" key="1">
    <source>
        <dbReference type="SAM" id="SignalP"/>
    </source>
</evidence>
<keyword evidence="1" id="KW-0732">Signal</keyword>